<name>A0A232LNX6_9EURO</name>
<evidence type="ECO:0000256" key="1">
    <source>
        <dbReference type="ARBA" id="ARBA00005567"/>
    </source>
</evidence>
<gene>
    <name evidence="4" type="ORF">Egran_06524</name>
</gene>
<dbReference type="PANTHER" id="PTHR23310:SF62">
    <property type="entry name" value="ACYL-COA BINDING PROTEIN 1, ISOFORM A"/>
    <property type="match status" value="1"/>
</dbReference>
<keyword evidence="2" id="KW-0446">Lipid-binding</keyword>
<dbReference type="EMBL" id="NPHW01006547">
    <property type="protein sequence ID" value="OXV05708.1"/>
    <property type="molecule type" value="Genomic_DNA"/>
</dbReference>
<dbReference type="AlphaFoldDB" id="A0A232LNX6"/>
<comment type="similarity">
    <text evidence="1">Belongs to the ACBP family.</text>
</comment>
<dbReference type="PANTHER" id="PTHR23310">
    <property type="entry name" value="ACYL-COA-BINDING PROTEIN, ACBP"/>
    <property type="match status" value="1"/>
</dbReference>
<dbReference type="InterPro" id="IPR000582">
    <property type="entry name" value="Acyl-CoA-binding_protein"/>
</dbReference>
<evidence type="ECO:0000256" key="2">
    <source>
        <dbReference type="ARBA" id="ARBA00023121"/>
    </source>
</evidence>
<reference evidence="4 5" key="1">
    <citation type="journal article" date="2015" name="Environ. Microbiol.">
        <title>Metagenome sequence of Elaphomyces granulatus from sporocarp tissue reveals Ascomycota ectomycorrhizal fingerprints of genome expansion and a Proteobacteria-rich microbiome.</title>
        <authorList>
            <person name="Quandt C.A."/>
            <person name="Kohler A."/>
            <person name="Hesse C.N."/>
            <person name="Sharpton T.J."/>
            <person name="Martin F."/>
            <person name="Spatafora J.W."/>
        </authorList>
    </citation>
    <scope>NUCLEOTIDE SEQUENCE [LARGE SCALE GENOMIC DNA]</scope>
    <source>
        <strain evidence="4 5">OSC145934</strain>
    </source>
</reference>
<organism evidence="4 5">
    <name type="scientific">Elaphomyces granulatus</name>
    <dbReference type="NCBI Taxonomy" id="519963"/>
    <lineage>
        <taxon>Eukaryota</taxon>
        <taxon>Fungi</taxon>
        <taxon>Dikarya</taxon>
        <taxon>Ascomycota</taxon>
        <taxon>Pezizomycotina</taxon>
        <taxon>Eurotiomycetes</taxon>
        <taxon>Eurotiomycetidae</taxon>
        <taxon>Eurotiales</taxon>
        <taxon>Elaphomycetaceae</taxon>
        <taxon>Elaphomyces</taxon>
    </lineage>
</organism>
<proteinExistence type="inferred from homology"/>
<evidence type="ECO:0000313" key="4">
    <source>
        <dbReference type="EMBL" id="OXV05708.1"/>
    </source>
</evidence>
<dbReference type="GO" id="GO:0006631">
    <property type="term" value="P:fatty acid metabolic process"/>
    <property type="evidence" value="ECO:0007669"/>
    <property type="project" value="TreeGrafter"/>
</dbReference>
<evidence type="ECO:0000313" key="5">
    <source>
        <dbReference type="Proteomes" id="UP000243515"/>
    </source>
</evidence>
<dbReference type="PROSITE" id="PS51228">
    <property type="entry name" value="ACB_2"/>
    <property type="match status" value="1"/>
</dbReference>
<dbReference type="InterPro" id="IPR035984">
    <property type="entry name" value="Acyl-CoA-binding_sf"/>
</dbReference>
<dbReference type="Proteomes" id="UP000243515">
    <property type="component" value="Unassembled WGS sequence"/>
</dbReference>
<protein>
    <recommendedName>
        <fullName evidence="3">ACB domain-containing protein</fullName>
    </recommendedName>
</protein>
<dbReference type="Pfam" id="PF00887">
    <property type="entry name" value="ACBP"/>
    <property type="match status" value="1"/>
</dbReference>
<feature type="domain" description="ACB" evidence="3">
    <location>
        <begin position="5"/>
        <end position="93"/>
    </location>
</feature>
<sequence length="105" mass="11508">MGVPQSDAFLKATEDSKKLTSKPDNNDLLELYGLFKIGTGEDFSKAIVPGIFDLKGKAKYNSWKSHIENKTSSTEAQELYVGLVERLKAKHGYDADKVPETVGSA</sequence>
<dbReference type="PRINTS" id="PR00689">
    <property type="entry name" value="ACOABINDINGP"/>
</dbReference>
<evidence type="ECO:0000259" key="3">
    <source>
        <dbReference type="PROSITE" id="PS51228"/>
    </source>
</evidence>
<accession>A0A232LNX6</accession>
<dbReference type="Gene3D" id="1.20.80.10">
    <property type="match status" value="1"/>
</dbReference>
<comment type="caution">
    <text evidence="4">The sequence shown here is derived from an EMBL/GenBank/DDBJ whole genome shotgun (WGS) entry which is preliminary data.</text>
</comment>
<keyword evidence="5" id="KW-1185">Reference proteome</keyword>
<dbReference type="SUPFAM" id="SSF47027">
    <property type="entry name" value="Acyl-CoA binding protein"/>
    <property type="match status" value="1"/>
</dbReference>
<dbReference type="InterPro" id="IPR014352">
    <property type="entry name" value="FERM/acyl-CoA-bd_prot_sf"/>
</dbReference>
<dbReference type="GO" id="GO:0000062">
    <property type="term" value="F:fatty-acyl-CoA binding"/>
    <property type="evidence" value="ECO:0007669"/>
    <property type="project" value="InterPro"/>
</dbReference>
<dbReference type="OrthoDB" id="346910at2759"/>